<keyword evidence="1" id="KW-0805">Transcription regulation</keyword>
<dbReference type="PANTHER" id="PTHR30146:SF109">
    <property type="entry name" value="HTH-TYPE TRANSCRIPTIONAL REGULATOR GALS"/>
    <property type="match status" value="1"/>
</dbReference>
<dbReference type="SUPFAM" id="SSF47413">
    <property type="entry name" value="lambda repressor-like DNA-binding domains"/>
    <property type="match status" value="1"/>
</dbReference>
<name>A0A2S0VLY0_9ALTE</name>
<dbReference type="PROSITE" id="PS50943">
    <property type="entry name" value="HTH_CROC1"/>
    <property type="match status" value="1"/>
</dbReference>
<evidence type="ECO:0000313" key="7">
    <source>
        <dbReference type="Proteomes" id="UP000244441"/>
    </source>
</evidence>
<dbReference type="Pfam" id="PF13377">
    <property type="entry name" value="Peripla_BP_3"/>
    <property type="match status" value="1"/>
</dbReference>
<organism evidence="6 7">
    <name type="scientific">Saccharobesus litoralis</name>
    <dbReference type="NCBI Taxonomy" id="2172099"/>
    <lineage>
        <taxon>Bacteria</taxon>
        <taxon>Pseudomonadati</taxon>
        <taxon>Pseudomonadota</taxon>
        <taxon>Gammaproteobacteria</taxon>
        <taxon>Alteromonadales</taxon>
        <taxon>Alteromonadaceae</taxon>
        <taxon>Saccharobesus</taxon>
    </lineage>
</organism>
<sequence>MVVTLKDVAEKAGVSTSTVSRVLSGKGRVGKKCQAHVKKIVEEMGYRPNTNARALACNRTEMIGLITPNIAGAFHGPICVGVEEAASKIRYKILIANSFDEYERVQEAIYSFSEQGCDNIIIHTNFVEDDELIQLAERIPGLVIINRFIPEIAERCVWLDNVSGGRLAAKYLIDSGHKDIAVISHSRKIADPKDRLTGVLEACEKAGISIPEQNILFDPIGTIDEGRLLARQLVESDAKFTAIIAYNDLMAVGAINELQDMGIRVPEDVSVIGFDDLYFCQTSRPTLTTIHYPISEMAKYAAELSVALTTKGKDATPKTHLFMPSLVERKSVKTL</sequence>
<reference evidence="6 7" key="1">
    <citation type="submission" date="2018-01" db="EMBL/GenBank/DDBJ databases">
        <title>Genome sequence of a Cantenovulum-like bacteria.</title>
        <authorList>
            <person name="Tan W.R."/>
            <person name="Lau N.-S."/>
            <person name="Go F."/>
            <person name="Amirul A.-A.A."/>
        </authorList>
    </citation>
    <scope>NUCLEOTIDE SEQUENCE [LARGE SCALE GENOMIC DNA]</scope>
    <source>
        <strain evidence="6 7">CCB-QB4</strain>
    </source>
</reference>
<evidence type="ECO:0000259" key="4">
    <source>
        <dbReference type="PROSITE" id="PS50932"/>
    </source>
</evidence>
<gene>
    <name evidence="6" type="ORF">C2869_01640</name>
</gene>
<dbReference type="InterPro" id="IPR028082">
    <property type="entry name" value="Peripla_BP_I"/>
</dbReference>
<dbReference type="SMART" id="SM00354">
    <property type="entry name" value="HTH_LACI"/>
    <property type="match status" value="1"/>
</dbReference>
<evidence type="ECO:0000259" key="5">
    <source>
        <dbReference type="PROSITE" id="PS50943"/>
    </source>
</evidence>
<dbReference type="PANTHER" id="PTHR30146">
    <property type="entry name" value="LACI-RELATED TRANSCRIPTIONAL REPRESSOR"/>
    <property type="match status" value="1"/>
</dbReference>
<dbReference type="Gene3D" id="3.40.50.2300">
    <property type="match status" value="2"/>
</dbReference>
<dbReference type="EMBL" id="CP026604">
    <property type="protein sequence ID" value="AWB65224.1"/>
    <property type="molecule type" value="Genomic_DNA"/>
</dbReference>
<dbReference type="CDD" id="cd01392">
    <property type="entry name" value="HTH_LacI"/>
    <property type="match status" value="1"/>
</dbReference>
<evidence type="ECO:0000256" key="2">
    <source>
        <dbReference type="ARBA" id="ARBA00023125"/>
    </source>
</evidence>
<dbReference type="OrthoDB" id="9798934at2"/>
<dbReference type="GO" id="GO:0000976">
    <property type="term" value="F:transcription cis-regulatory region binding"/>
    <property type="evidence" value="ECO:0007669"/>
    <property type="project" value="TreeGrafter"/>
</dbReference>
<evidence type="ECO:0000256" key="1">
    <source>
        <dbReference type="ARBA" id="ARBA00023015"/>
    </source>
</evidence>
<dbReference type="InterPro" id="IPR001387">
    <property type="entry name" value="Cro/C1-type_HTH"/>
</dbReference>
<proteinExistence type="predicted"/>
<dbReference type="SUPFAM" id="SSF53822">
    <property type="entry name" value="Periplasmic binding protein-like I"/>
    <property type="match status" value="1"/>
</dbReference>
<dbReference type="RefSeq" id="WP_108601301.1">
    <property type="nucleotide sequence ID" value="NZ_CP026604.1"/>
</dbReference>
<keyword evidence="7" id="KW-1185">Reference proteome</keyword>
<keyword evidence="2 6" id="KW-0238">DNA-binding</keyword>
<dbReference type="PRINTS" id="PR00036">
    <property type="entry name" value="HTHLACI"/>
</dbReference>
<dbReference type="CDD" id="cd06270">
    <property type="entry name" value="PBP1_GalS-like"/>
    <property type="match status" value="1"/>
</dbReference>
<feature type="domain" description="HTH lacI-type" evidence="4">
    <location>
        <begin position="3"/>
        <end position="57"/>
    </location>
</feature>
<dbReference type="KEGG" id="cate:C2869_01640"/>
<dbReference type="PROSITE" id="PS50932">
    <property type="entry name" value="HTH_LACI_2"/>
    <property type="match status" value="1"/>
</dbReference>
<dbReference type="GO" id="GO:0003700">
    <property type="term" value="F:DNA-binding transcription factor activity"/>
    <property type="evidence" value="ECO:0007669"/>
    <property type="project" value="TreeGrafter"/>
</dbReference>
<feature type="domain" description="HTH cro/C1-type" evidence="5">
    <location>
        <begin position="4"/>
        <end position="26"/>
    </location>
</feature>
<dbReference type="InterPro" id="IPR000843">
    <property type="entry name" value="HTH_LacI"/>
</dbReference>
<protein>
    <submittedName>
        <fullName evidence="6">DNA-binding transcriptional regulator GalS</fullName>
    </submittedName>
</protein>
<dbReference type="PROSITE" id="PS00356">
    <property type="entry name" value="HTH_LACI_1"/>
    <property type="match status" value="1"/>
</dbReference>
<dbReference type="Proteomes" id="UP000244441">
    <property type="component" value="Chromosome"/>
</dbReference>
<keyword evidence="3" id="KW-0804">Transcription</keyword>
<dbReference type="InterPro" id="IPR046335">
    <property type="entry name" value="LacI/GalR-like_sensor"/>
</dbReference>
<dbReference type="Pfam" id="PF00356">
    <property type="entry name" value="LacI"/>
    <property type="match status" value="1"/>
</dbReference>
<dbReference type="InterPro" id="IPR010982">
    <property type="entry name" value="Lambda_DNA-bd_dom_sf"/>
</dbReference>
<accession>A0A2S0VLY0</accession>
<dbReference type="AlphaFoldDB" id="A0A2S0VLY0"/>
<dbReference type="Gene3D" id="1.10.260.40">
    <property type="entry name" value="lambda repressor-like DNA-binding domains"/>
    <property type="match status" value="1"/>
</dbReference>
<evidence type="ECO:0000256" key="3">
    <source>
        <dbReference type="ARBA" id="ARBA00023163"/>
    </source>
</evidence>
<evidence type="ECO:0000313" key="6">
    <source>
        <dbReference type="EMBL" id="AWB65224.1"/>
    </source>
</evidence>